<comment type="similarity">
    <text evidence="2">Belongs to the major facilitator superfamily. Nitrate/nitrite porter (TC 2.A.1.8) family.</text>
</comment>
<dbReference type="EMBL" id="JABENB010000001">
    <property type="protein sequence ID" value="NNG38784.1"/>
    <property type="molecule type" value="Genomic_DNA"/>
</dbReference>
<evidence type="ECO:0000256" key="6">
    <source>
        <dbReference type="SAM" id="Phobius"/>
    </source>
</evidence>
<dbReference type="GO" id="GO:0015112">
    <property type="term" value="F:nitrate transmembrane transporter activity"/>
    <property type="evidence" value="ECO:0007669"/>
    <property type="project" value="InterPro"/>
</dbReference>
<feature type="transmembrane region" description="Helical" evidence="6">
    <location>
        <begin position="355"/>
        <end position="372"/>
    </location>
</feature>
<evidence type="ECO:0000256" key="2">
    <source>
        <dbReference type="ARBA" id="ARBA00008432"/>
    </source>
</evidence>
<comment type="subcellular location">
    <subcellularLocation>
        <location evidence="1">Membrane</location>
        <topology evidence="1">Multi-pass membrane protein</topology>
    </subcellularLocation>
</comment>
<evidence type="ECO:0000256" key="4">
    <source>
        <dbReference type="ARBA" id="ARBA00022989"/>
    </source>
</evidence>
<evidence type="ECO:0000313" key="7">
    <source>
        <dbReference type="EMBL" id="NNG38784.1"/>
    </source>
</evidence>
<dbReference type="Pfam" id="PF07690">
    <property type="entry name" value="MFS_1"/>
    <property type="match status" value="1"/>
</dbReference>
<feature type="transmembrane region" description="Helical" evidence="6">
    <location>
        <begin position="51"/>
        <end position="69"/>
    </location>
</feature>
<feature type="transmembrane region" description="Helical" evidence="6">
    <location>
        <begin position="119"/>
        <end position="138"/>
    </location>
</feature>
<dbReference type="RefSeq" id="WP_171152940.1">
    <property type="nucleotide sequence ID" value="NZ_JABENB010000001.1"/>
</dbReference>
<sequence length="476" mass="49876">MAATAQTRTLAPPTDDGLVHGPGRWISGWDPENRGQWETAGRRTARRNLTASVYAEFLGFGVFALWSIVVPQLPKYGYTGAAALTDSQQFWLLSIPTLVGATLRIPYSLAVPRFGGRNWTVISALLLLLPTIGLALAIGSHAGFPVLLAMAALAGFGGGNFASSMTNISFFYRDAEKGKALGINAAGGNIGTAAVQFAVPVVITLGAAYSTRSPNLPVAGWLFVPLVLIAALWAWRRMDNLSEARSEPGTYAAAVRARHTWVLSFIYFGTFGSFIGFAGAFPKIMNDAFPGNGSYVILGAGVTLAFLGAFVGSLSRPLGGVAADRLSGWLVTVVSFVAMAIGAVGVIEALQAKNFGWFMATFLWMFVFTGIGNGSIYRMIPAVFAATATDSSVAARHTARKVAAGAIGIVGAIGAFGGFVIPQAFSVAKSHSIDAAHPTGTIIPALWLLIVLYAVMALVTWAVYGSKRSSVGGARI</sequence>
<feature type="transmembrane region" description="Helical" evidence="6">
    <location>
        <begin position="144"/>
        <end position="162"/>
    </location>
</feature>
<proteinExistence type="inferred from homology"/>
<reference evidence="7 8" key="1">
    <citation type="submission" date="2020-05" db="EMBL/GenBank/DDBJ databases">
        <title>Flexivirga sp. ID2601S isolated from air conditioner.</title>
        <authorList>
            <person name="Kim D.H."/>
        </authorList>
    </citation>
    <scope>NUCLEOTIDE SEQUENCE [LARGE SCALE GENOMIC DNA]</scope>
    <source>
        <strain evidence="7 8">ID2601S</strain>
    </source>
</reference>
<dbReference type="Gene3D" id="1.20.1250.20">
    <property type="entry name" value="MFS general substrate transporter like domains"/>
    <property type="match status" value="1"/>
</dbReference>
<comment type="caution">
    <text evidence="7">The sequence shown here is derived from an EMBL/GenBank/DDBJ whole genome shotgun (WGS) entry which is preliminary data.</text>
</comment>
<feature type="transmembrane region" description="Helical" evidence="6">
    <location>
        <begin position="261"/>
        <end position="281"/>
    </location>
</feature>
<dbReference type="GO" id="GO:0016020">
    <property type="term" value="C:membrane"/>
    <property type="evidence" value="ECO:0007669"/>
    <property type="project" value="UniProtKB-SubCell"/>
</dbReference>
<keyword evidence="3 6" id="KW-0812">Transmembrane</keyword>
<dbReference type="InterPro" id="IPR011701">
    <property type="entry name" value="MFS"/>
</dbReference>
<keyword evidence="4 6" id="KW-1133">Transmembrane helix</keyword>
<evidence type="ECO:0000256" key="1">
    <source>
        <dbReference type="ARBA" id="ARBA00004141"/>
    </source>
</evidence>
<dbReference type="Proteomes" id="UP000557772">
    <property type="component" value="Unassembled WGS sequence"/>
</dbReference>
<keyword evidence="5 6" id="KW-0472">Membrane</keyword>
<feature type="transmembrane region" description="Helical" evidence="6">
    <location>
        <begin position="89"/>
        <end position="107"/>
    </location>
</feature>
<dbReference type="InterPro" id="IPR036259">
    <property type="entry name" value="MFS_trans_sf"/>
</dbReference>
<name>A0A849AD41_9MICO</name>
<dbReference type="SUPFAM" id="SSF103473">
    <property type="entry name" value="MFS general substrate transporter"/>
    <property type="match status" value="1"/>
</dbReference>
<gene>
    <name evidence="7" type="ORF">HJ588_05785</name>
</gene>
<feature type="transmembrane region" description="Helical" evidence="6">
    <location>
        <begin position="445"/>
        <end position="464"/>
    </location>
</feature>
<feature type="transmembrane region" description="Helical" evidence="6">
    <location>
        <begin position="326"/>
        <end position="349"/>
    </location>
</feature>
<evidence type="ECO:0000313" key="8">
    <source>
        <dbReference type="Proteomes" id="UP000557772"/>
    </source>
</evidence>
<evidence type="ECO:0000256" key="3">
    <source>
        <dbReference type="ARBA" id="ARBA00022692"/>
    </source>
</evidence>
<dbReference type="InterPro" id="IPR044772">
    <property type="entry name" value="NO3_transporter"/>
</dbReference>
<feature type="transmembrane region" description="Helical" evidence="6">
    <location>
        <begin position="183"/>
        <end position="210"/>
    </location>
</feature>
<feature type="transmembrane region" description="Helical" evidence="6">
    <location>
        <begin position="293"/>
        <end position="314"/>
    </location>
</feature>
<protein>
    <submittedName>
        <fullName evidence="7">NarK/NasA family nitrate transporter</fullName>
    </submittedName>
</protein>
<organism evidence="7 8">
    <name type="scientific">Flexivirga aerilata</name>
    <dbReference type="NCBI Taxonomy" id="1656889"/>
    <lineage>
        <taxon>Bacteria</taxon>
        <taxon>Bacillati</taxon>
        <taxon>Actinomycetota</taxon>
        <taxon>Actinomycetes</taxon>
        <taxon>Micrococcales</taxon>
        <taxon>Dermacoccaceae</taxon>
        <taxon>Flexivirga</taxon>
    </lineage>
</organism>
<dbReference type="PANTHER" id="PTHR23515">
    <property type="entry name" value="HIGH-AFFINITY NITRATE TRANSPORTER 2.3"/>
    <property type="match status" value="1"/>
</dbReference>
<dbReference type="CDD" id="cd17341">
    <property type="entry name" value="MFS_NRT2_like"/>
    <property type="match status" value="1"/>
</dbReference>
<dbReference type="AlphaFoldDB" id="A0A849AD41"/>
<accession>A0A849AD41</accession>
<evidence type="ECO:0000256" key="5">
    <source>
        <dbReference type="ARBA" id="ARBA00023136"/>
    </source>
</evidence>
<feature type="transmembrane region" description="Helical" evidence="6">
    <location>
        <begin position="216"/>
        <end position="235"/>
    </location>
</feature>
<feature type="transmembrane region" description="Helical" evidence="6">
    <location>
        <begin position="402"/>
        <end position="425"/>
    </location>
</feature>
<keyword evidence="8" id="KW-1185">Reference proteome</keyword>